<keyword evidence="8" id="KW-1185">Reference proteome</keyword>
<evidence type="ECO:0000256" key="4">
    <source>
        <dbReference type="ARBA" id="ARBA00022795"/>
    </source>
</evidence>
<comment type="subcellular location">
    <subcellularLocation>
        <location evidence="1 6">Cytoplasm</location>
        <location evidence="1 6">Cytosol</location>
    </subcellularLocation>
</comment>
<dbReference type="RefSeq" id="WP_323077939.1">
    <property type="nucleotide sequence ID" value="NZ_CBCSKM010000001.1"/>
</dbReference>
<organism evidence="7 8">
    <name type="scientific">Paenibacillus phoenicis</name>
    <dbReference type="NCBI Taxonomy" id="554117"/>
    <lineage>
        <taxon>Bacteria</taxon>
        <taxon>Bacillati</taxon>
        <taxon>Bacillota</taxon>
        <taxon>Bacilli</taxon>
        <taxon>Bacillales</taxon>
        <taxon>Paenibacillaceae</taxon>
        <taxon>Paenibacillus</taxon>
    </lineage>
</organism>
<evidence type="ECO:0000256" key="5">
    <source>
        <dbReference type="ARBA" id="ARBA00023186"/>
    </source>
</evidence>
<reference evidence="7 8" key="1">
    <citation type="submission" date="2023-12" db="EMBL/GenBank/DDBJ databases">
        <title>Whole genome sequencing of Paenibacillus phoenicis isolated from the Phoenix Mars Lander spacecraft assembly facility.</title>
        <authorList>
            <person name="Garcia A."/>
            <person name="Venkateswaran K."/>
        </authorList>
    </citation>
    <scope>NUCLEOTIDE SEQUENCE [LARGE SCALE GENOMIC DNA]</scope>
    <source>
        <strain evidence="7 8">3PO2SA</strain>
    </source>
</reference>
<dbReference type="CDD" id="cd16098">
    <property type="entry name" value="FliS"/>
    <property type="match status" value="1"/>
</dbReference>
<dbReference type="Pfam" id="PF02561">
    <property type="entry name" value="FliS"/>
    <property type="match status" value="1"/>
</dbReference>
<keyword evidence="5" id="KW-0143">Chaperone</keyword>
<dbReference type="NCBIfam" id="TIGR00208">
    <property type="entry name" value="fliS"/>
    <property type="match status" value="1"/>
</dbReference>
<comment type="caution">
    <text evidence="7">The sequence shown here is derived from an EMBL/GenBank/DDBJ whole genome shotgun (WGS) entry which is preliminary data.</text>
</comment>
<evidence type="ECO:0000256" key="3">
    <source>
        <dbReference type="ARBA" id="ARBA00022490"/>
    </source>
</evidence>
<keyword evidence="4 6" id="KW-1005">Bacterial flagellum biogenesis</keyword>
<evidence type="ECO:0000256" key="6">
    <source>
        <dbReference type="PIRNR" id="PIRNR039090"/>
    </source>
</evidence>
<evidence type="ECO:0000256" key="1">
    <source>
        <dbReference type="ARBA" id="ARBA00004514"/>
    </source>
</evidence>
<proteinExistence type="inferred from homology"/>
<keyword evidence="7" id="KW-0966">Cell projection</keyword>
<gene>
    <name evidence="7" type="primary">fliS</name>
    <name evidence="7" type="ORF">U9M73_15495</name>
</gene>
<accession>A0ABU5PN31</accession>
<dbReference type="PANTHER" id="PTHR34773">
    <property type="entry name" value="FLAGELLAR SECRETION CHAPERONE FLIS"/>
    <property type="match status" value="1"/>
</dbReference>
<dbReference type="PIRSF" id="PIRSF039090">
    <property type="entry name" value="Flis"/>
    <property type="match status" value="1"/>
</dbReference>
<sequence>MASQNMAAYQSYQKNKYETASPHRLILMLYNGAVQYAMRAQRAIQSGDVKETNQYIQKTQAILYELISSLNEKEGGELARNLKNLYLYIIDRLIQANIKKNPDYIEEIIGHLNELKSAWEQIGKEVSLG</sequence>
<name>A0ABU5PN31_9BACL</name>
<dbReference type="EMBL" id="JAYERP010000001">
    <property type="protein sequence ID" value="MEA3571358.1"/>
    <property type="molecule type" value="Genomic_DNA"/>
</dbReference>
<protein>
    <recommendedName>
        <fullName evidence="6">Flagellar secretion chaperone FliS</fullName>
    </recommendedName>
</protein>
<dbReference type="SUPFAM" id="SSF101116">
    <property type="entry name" value="Flagellar export chaperone FliS"/>
    <property type="match status" value="1"/>
</dbReference>
<evidence type="ECO:0000313" key="8">
    <source>
        <dbReference type="Proteomes" id="UP001292216"/>
    </source>
</evidence>
<dbReference type="Proteomes" id="UP001292216">
    <property type="component" value="Unassembled WGS sequence"/>
</dbReference>
<evidence type="ECO:0000256" key="2">
    <source>
        <dbReference type="ARBA" id="ARBA00008787"/>
    </source>
</evidence>
<dbReference type="InterPro" id="IPR003713">
    <property type="entry name" value="FliS"/>
</dbReference>
<evidence type="ECO:0000313" key="7">
    <source>
        <dbReference type="EMBL" id="MEA3571358.1"/>
    </source>
</evidence>
<dbReference type="InterPro" id="IPR036584">
    <property type="entry name" value="FliS_sf"/>
</dbReference>
<keyword evidence="7" id="KW-0282">Flagellum</keyword>
<dbReference type="Gene3D" id="1.20.120.340">
    <property type="entry name" value="Flagellar protein FliS"/>
    <property type="match status" value="1"/>
</dbReference>
<dbReference type="PANTHER" id="PTHR34773:SF1">
    <property type="entry name" value="FLAGELLAR SECRETION CHAPERONE FLIS"/>
    <property type="match status" value="1"/>
</dbReference>
<keyword evidence="7" id="KW-0969">Cilium</keyword>
<comment type="similarity">
    <text evidence="2 6">Belongs to the FliS family.</text>
</comment>
<keyword evidence="3 6" id="KW-0963">Cytoplasm</keyword>